<name>A0ABR7MF47_9BACT</name>
<proteinExistence type="predicted"/>
<evidence type="ECO:0000313" key="2">
    <source>
        <dbReference type="Proteomes" id="UP000765802"/>
    </source>
</evidence>
<keyword evidence="2" id="KW-1185">Reference proteome</keyword>
<organism evidence="1 2">
    <name type="scientific">Flavihumibacter stibioxidans</name>
    <dbReference type="NCBI Taxonomy" id="1834163"/>
    <lineage>
        <taxon>Bacteria</taxon>
        <taxon>Pseudomonadati</taxon>
        <taxon>Bacteroidota</taxon>
        <taxon>Chitinophagia</taxon>
        <taxon>Chitinophagales</taxon>
        <taxon>Chitinophagaceae</taxon>
        <taxon>Flavihumibacter</taxon>
    </lineage>
</organism>
<sequence>MEQLVVHIKKKNKLAFIKELLKAFDYVEVLEPSQLSAKEKKWLAGLEESVQQVNQHKQGKIKLKSAKALLDEL</sequence>
<gene>
    <name evidence="1" type="ORF">BC349_19305</name>
</gene>
<accession>A0ABR7MF47</accession>
<dbReference type="Proteomes" id="UP000765802">
    <property type="component" value="Unassembled WGS sequence"/>
</dbReference>
<protein>
    <recommendedName>
        <fullName evidence="3">Addiction module antitoxin RelB</fullName>
    </recommendedName>
</protein>
<reference evidence="1 2" key="1">
    <citation type="submission" date="2016-07" db="EMBL/GenBank/DDBJ databases">
        <title>Genome analysis of Flavihumibacter stibioxidans YS-17.</title>
        <authorList>
            <person name="Shi K."/>
            <person name="Han Y."/>
            <person name="Wang G."/>
        </authorList>
    </citation>
    <scope>NUCLEOTIDE SEQUENCE [LARGE SCALE GENOMIC DNA]</scope>
    <source>
        <strain evidence="1 2">YS-17</strain>
    </source>
</reference>
<evidence type="ECO:0000313" key="1">
    <source>
        <dbReference type="EMBL" id="MBC6493208.1"/>
    </source>
</evidence>
<comment type="caution">
    <text evidence="1">The sequence shown here is derived from an EMBL/GenBank/DDBJ whole genome shotgun (WGS) entry which is preliminary data.</text>
</comment>
<dbReference type="EMBL" id="MBUA01000032">
    <property type="protein sequence ID" value="MBC6493208.1"/>
    <property type="molecule type" value="Genomic_DNA"/>
</dbReference>
<evidence type="ECO:0008006" key="3">
    <source>
        <dbReference type="Google" id="ProtNLM"/>
    </source>
</evidence>